<dbReference type="Gene3D" id="3.40.390.10">
    <property type="entry name" value="Collagenase (Catalytic Domain)"/>
    <property type="match status" value="1"/>
</dbReference>
<sequence>MLWALALVPLCYCGPHITTPFQNYTRFTGSSAGYNIASEILTKSINVSVDPCDDFFAFACGNWIANHPIPKHKAIYHQFAMLSDRVQEQMRGKVKSIVSRILFIDLGKVPLYSFLW</sequence>
<dbReference type="InterPro" id="IPR042089">
    <property type="entry name" value="Peptidase_M13_dom_2"/>
</dbReference>
<dbReference type="EMBL" id="UYRV01134733">
    <property type="protein sequence ID" value="VDN38531.1"/>
    <property type="molecule type" value="Genomic_DNA"/>
</dbReference>
<comment type="similarity">
    <text evidence="1">Belongs to the peptidase M13 family.</text>
</comment>
<dbReference type="InterPro" id="IPR000718">
    <property type="entry name" value="Peptidase_M13"/>
</dbReference>
<dbReference type="GO" id="GO:0004222">
    <property type="term" value="F:metalloendopeptidase activity"/>
    <property type="evidence" value="ECO:0007669"/>
    <property type="project" value="InterPro"/>
</dbReference>
<dbReference type="PROSITE" id="PS51885">
    <property type="entry name" value="NEPRILYSIN"/>
    <property type="match status" value="1"/>
</dbReference>
<proteinExistence type="inferred from homology"/>
<dbReference type="PANTHER" id="PTHR11733:SF167">
    <property type="entry name" value="FI17812P1-RELATED"/>
    <property type="match status" value="1"/>
</dbReference>
<dbReference type="Pfam" id="PF05649">
    <property type="entry name" value="Peptidase_M13_N"/>
    <property type="match status" value="1"/>
</dbReference>
<dbReference type="PANTHER" id="PTHR11733">
    <property type="entry name" value="ZINC METALLOPROTEASE FAMILY M13 NEPRILYSIN-RELATED"/>
    <property type="match status" value="1"/>
</dbReference>
<dbReference type="OrthoDB" id="5848734at2759"/>
<gene>
    <name evidence="3" type="ORF">CGOC_LOCUS13761</name>
</gene>
<protein>
    <recommendedName>
        <fullName evidence="2">Peptidase M13 N-terminal domain-containing protein</fullName>
    </recommendedName>
</protein>
<organism evidence="3 4">
    <name type="scientific">Cylicostephanus goldi</name>
    <name type="common">Nematode worm</name>
    <dbReference type="NCBI Taxonomy" id="71465"/>
    <lineage>
        <taxon>Eukaryota</taxon>
        <taxon>Metazoa</taxon>
        <taxon>Ecdysozoa</taxon>
        <taxon>Nematoda</taxon>
        <taxon>Chromadorea</taxon>
        <taxon>Rhabditida</taxon>
        <taxon>Rhabditina</taxon>
        <taxon>Rhabditomorpha</taxon>
        <taxon>Strongyloidea</taxon>
        <taxon>Strongylidae</taxon>
        <taxon>Cylicostephanus</taxon>
    </lineage>
</organism>
<dbReference type="GO" id="GO:0016485">
    <property type="term" value="P:protein processing"/>
    <property type="evidence" value="ECO:0007669"/>
    <property type="project" value="TreeGrafter"/>
</dbReference>
<evidence type="ECO:0000259" key="2">
    <source>
        <dbReference type="Pfam" id="PF05649"/>
    </source>
</evidence>
<evidence type="ECO:0000256" key="1">
    <source>
        <dbReference type="ARBA" id="ARBA00007357"/>
    </source>
</evidence>
<accession>A0A3P7P768</accession>
<keyword evidence="4" id="KW-1185">Reference proteome</keyword>
<dbReference type="InterPro" id="IPR008753">
    <property type="entry name" value="Peptidase_M13_N"/>
</dbReference>
<dbReference type="Proteomes" id="UP000271889">
    <property type="component" value="Unassembled WGS sequence"/>
</dbReference>
<name>A0A3P7P768_CYLGO</name>
<dbReference type="AlphaFoldDB" id="A0A3P7P768"/>
<dbReference type="InterPro" id="IPR024079">
    <property type="entry name" value="MetalloPept_cat_dom_sf"/>
</dbReference>
<feature type="domain" description="Peptidase M13 N-terminal" evidence="2">
    <location>
        <begin position="51"/>
        <end position="93"/>
    </location>
</feature>
<dbReference type="SUPFAM" id="SSF55486">
    <property type="entry name" value="Metalloproteases ('zincins'), catalytic domain"/>
    <property type="match status" value="1"/>
</dbReference>
<dbReference type="GO" id="GO:0005886">
    <property type="term" value="C:plasma membrane"/>
    <property type="evidence" value="ECO:0007669"/>
    <property type="project" value="TreeGrafter"/>
</dbReference>
<evidence type="ECO:0000313" key="4">
    <source>
        <dbReference type="Proteomes" id="UP000271889"/>
    </source>
</evidence>
<evidence type="ECO:0000313" key="3">
    <source>
        <dbReference type="EMBL" id="VDN38531.1"/>
    </source>
</evidence>
<dbReference type="Gene3D" id="1.10.1380.10">
    <property type="entry name" value="Neutral endopeptidase , domain2"/>
    <property type="match status" value="1"/>
</dbReference>
<reference evidence="3 4" key="1">
    <citation type="submission" date="2018-11" db="EMBL/GenBank/DDBJ databases">
        <authorList>
            <consortium name="Pathogen Informatics"/>
        </authorList>
    </citation>
    <scope>NUCLEOTIDE SEQUENCE [LARGE SCALE GENOMIC DNA]</scope>
</reference>